<keyword evidence="3" id="KW-0479">Metal-binding</keyword>
<feature type="binding site" evidence="2">
    <location>
        <position position="81"/>
    </location>
    <ligand>
        <name>CoA</name>
        <dbReference type="ChEBI" id="CHEBI:57287"/>
    </ligand>
</feature>
<dbReference type="GO" id="GO:0008897">
    <property type="term" value="F:holo-[acyl-carrier-protein] synthase activity"/>
    <property type="evidence" value="ECO:0007669"/>
    <property type="project" value="InterPro"/>
</dbReference>
<reference evidence="7" key="1">
    <citation type="submission" date="2015-11" db="EMBL/GenBank/DDBJ databases">
        <authorList>
            <person name="Varghese N."/>
        </authorList>
    </citation>
    <scope>NUCLEOTIDE SEQUENCE [LARGE SCALE GENOMIC DNA]</scope>
    <source>
        <strain evidence="7">DSM 45899</strain>
    </source>
</reference>
<dbReference type="EMBL" id="FAOZ01000007">
    <property type="protein sequence ID" value="CUU56368.1"/>
    <property type="molecule type" value="Genomic_DNA"/>
</dbReference>
<dbReference type="Pfam" id="PF17837">
    <property type="entry name" value="4PPT_N"/>
    <property type="match status" value="1"/>
</dbReference>
<evidence type="ECO:0000313" key="6">
    <source>
        <dbReference type="EMBL" id="CUU56368.1"/>
    </source>
</evidence>
<dbReference type="SUPFAM" id="SSF56214">
    <property type="entry name" value="4'-phosphopantetheinyl transferase"/>
    <property type="match status" value="1"/>
</dbReference>
<keyword evidence="1 6" id="KW-0808">Transferase</keyword>
<gene>
    <name evidence="6" type="ORF">Ga0074812_107252</name>
</gene>
<feature type="binding site" evidence="3">
    <location>
        <position position="151"/>
    </location>
    <ligand>
        <name>Mg(2+)</name>
        <dbReference type="ChEBI" id="CHEBI:18420"/>
    </ligand>
</feature>
<feature type="domain" description="4'-phosphopantetheinyl transferase N-terminal" evidence="5">
    <location>
        <begin position="70"/>
        <end position="136"/>
    </location>
</feature>
<proteinExistence type="predicted"/>
<keyword evidence="7" id="KW-1185">Reference proteome</keyword>
<protein>
    <submittedName>
        <fullName evidence="6">4'-phosphopantetheinyl transferase EntD (Siderophore biosynthesis)</fullName>
    </submittedName>
</protein>
<dbReference type="AlphaFoldDB" id="A0A0S4QLC1"/>
<name>A0A0S4QLC1_9ACTN</name>
<dbReference type="GO" id="GO:0000287">
    <property type="term" value="F:magnesium ion binding"/>
    <property type="evidence" value="ECO:0007669"/>
    <property type="project" value="InterPro"/>
</dbReference>
<sequence length="281" mass="29065">MPSTGRRDRGSGAVPPAAAIAGGAVLLGAVLPAPGPSADSAGPGDPALAAVEKYDDDFGGDPDAALFPAEAAVLTRAVDKRRREFTTGRICAHRALRALGEAAVPILPGEHREPRWPDGVVGSITHTAGYRAAVVARTVAGRAVSVGIDAEPNEATPGGVLREISLPDERDRLTELGRAHPAVAWDRLLFSAKESVYKAWFPLARRWLGFGDADLTLTVDGDHDDDPGFGAGGDGLVARGGFQARLLVAGPTLPTGEELTGFTGRWVVGRGLLVTAIAFGC</sequence>
<feature type="binding site" evidence="2">
    <location>
        <position position="89"/>
    </location>
    <ligand>
        <name>CoA</name>
        <dbReference type="ChEBI" id="CHEBI:57287"/>
    </ligand>
</feature>
<evidence type="ECO:0000259" key="4">
    <source>
        <dbReference type="Pfam" id="PF01648"/>
    </source>
</evidence>
<dbReference type="PANTHER" id="PTHR38096">
    <property type="entry name" value="ENTEROBACTIN SYNTHASE COMPONENT D"/>
    <property type="match status" value="1"/>
</dbReference>
<dbReference type="RefSeq" id="WP_242666229.1">
    <property type="nucleotide sequence ID" value="NZ_FAOZ01000007.1"/>
</dbReference>
<dbReference type="PRINTS" id="PR01399">
    <property type="entry name" value="ENTSNTHTASED"/>
</dbReference>
<evidence type="ECO:0000256" key="2">
    <source>
        <dbReference type="PIRSR" id="PIRSR603542-1"/>
    </source>
</evidence>
<feature type="binding site" evidence="3">
    <location>
        <position position="149"/>
    </location>
    <ligand>
        <name>Mg(2+)</name>
        <dbReference type="ChEBI" id="CHEBI:18420"/>
    </ligand>
</feature>
<organism evidence="6 7">
    <name type="scientific">Parafrankia irregularis</name>
    <dbReference type="NCBI Taxonomy" id="795642"/>
    <lineage>
        <taxon>Bacteria</taxon>
        <taxon>Bacillati</taxon>
        <taxon>Actinomycetota</taxon>
        <taxon>Actinomycetes</taxon>
        <taxon>Frankiales</taxon>
        <taxon>Frankiaceae</taxon>
        <taxon>Parafrankia</taxon>
    </lineage>
</organism>
<feature type="binding site" evidence="2">
    <location>
        <position position="198"/>
    </location>
    <ligand>
        <name>CoA</name>
        <dbReference type="ChEBI" id="CHEBI:57287"/>
    </ligand>
</feature>
<dbReference type="GO" id="GO:0009366">
    <property type="term" value="C:enterobactin synthetase complex"/>
    <property type="evidence" value="ECO:0007669"/>
    <property type="project" value="InterPro"/>
</dbReference>
<dbReference type="InterPro" id="IPR003542">
    <property type="entry name" value="Enbac_synth_compD-like"/>
</dbReference>
<feature type="binding site" evidence="3">
    <location>
        <position position="150"/>
    </location>
    <ligand>
        <name>Mg(2+)</name>
        <dbReference type="ChEBI" id="CHEBI:18420"/>
    </ligand>
</feature>
<feature type="domain" description="4'-phosphopantetheinyl transferase" evidence="4">
    <location>
        <begin position="145"/>
        <end position="221"/>
    </location>
</feature>
<evidence type="ECO:0000313" key="7">
    <source>
        <dbReference type="Proteomes" id="UP000198802"/>
    </source>
</evidence>
<dbReference type="PANTHER" id="PTHR38096:SF1">
    <property type="entry name" value="ENTEROBACTIN SYNTHASE COMPONENT D"/>
    <property type="match status" value="1"/>
</dbReference>
<evidence type="ECO:0000259" key="5">
    <source>
        <dbReference type="Pfam" id="PF17837"/>
    </source>
</evidence>
<keyword evidence="3" id="KW-0460">Magnesium</keyword>
<dbReference type="GO" id="GO:0005886">
    <property type="term" value="C:plasma membrane"/>
    <property type="evidence" value="ECO:0007669"/>
    <property type="project" value="TreeGrafter"/>
</dbReference>
<feature type="binding site" evidence="2">
    <location>
        <position position="194"/>
    </location>
    <ligand>
        <name>CoA</name>
        <dbReference type="ChEBI" id="CHEBI:57287"/>
    </ligand>
</feature>
<dbReference type="InterPro" id="IPR037143">
    <property type="entry name" value="4-PPantetheinyl_Trfase_dom_sf"/>
</dbReference>
<dbReference type="Proteomes" id="UP000198802">
    <property type="component" value="Unassembled WGS sequence"/>
</dbReference>
<dbReference type="Pfam" id="PF01648">
    <property type="entry name" value="ACPS"/>
    <property type="match status" value="1"/>
</dbReference>
<comment type="cofactor">
    <cofactor evidence="3">
        <name>Mg(2+)</name>
        <dbReference type="ChEBI" id="CHEBI:18420"/>
    </cofactor>
</comment>
<evidence type="ECO:0000256" key="3">
    <source>
        <dbReference type="PIRSR" id="PIRSR603542-2"/>
    </source>
</evidence>
<feature type="binding site" evidence="2">
    <location>
        <position position="208"/>
    </location>
    <ligand>
        <name>CoA</name>
        <dbReference type="ChEBI" id="CHEBI:57287"/>
    </ligand>
</feature>
<accession>A0A0S4QLC1</accession>
<evidence type="ECO:0000256" key="1">
    <source>
        <dbReference type="ARBA" id="ARBA00022679"/>
    </source>
</evidence>
<feature type="binding site" evidence="2">
    <location>
        <begin position="125"/>
        <end position="126"/>
    </location>
    <ligand>
        <name>CoA</name>
        <dbReference type="ChEBI" id="CHEBI:57287"/>
    </ligand>
</feature>
<feature type="binding site" evidence="2">
    <location>
        <position position="149"/>
    </location>
    <ligand>
        <name>CoA</name>
        <dbReference type="ChEBI" id="CHEBI:57287"/>
    </ligand>
</feature>
<dbReference type="InterPro" id="IPR041354">
    <property type="entry name" value="4PPT_N"/>
</dbReference>
<dbReference type="InterPro" id="IPR008278">
    <property type="entry name" value="4-PPantetheinyl_Trfase_dom"/>
</dbReference>
<dbReference type="GO" id="GO:0009239">
    <property type="term" value="P:enterobactin biosynthetic process"/>
    <property type="evidence" value="ECO:0007669"/>
    <property type="project" value="InterPro"/>
</dbReference>